<dbReference type="SMART" id="SM00858">
    <property type="entry name" value="SAF"/>
    <property type="match status" value="1"/>
</dbReference>
<dbReference type="Proteomes" id="UP000615687">
    <property type="component" value="Unassembled WGS sequence"/>
</dbReference>
<dbReference type="EMBL" id="JACYXJ010000007">
    <property type="protein sequence ID" value="MBD8878319.1"/>
    <property type="molecule type" value="Genomic_DNA"/>
</dbReference>
<dbReference type="CDD" id="cd11614">
    <property type="entry name" value="SAF_CpaB_FlgA_like"/>
    <property type="match status" value="1"/>
</dbReference>
<dbReference type="InterPro" id="IPR017592">
    <property type="entry name" value="Pilus_assmbl_Flp-typ_CpaB"/>
</dbReference>
<keyword evidence="4" id="KW-1185">Reference proteome</keyword>
<reference evidence="2 4" key="2">
    <citation type="submission" date="2020-09" db="EMBL/GenBank/DDBJ databases">
        <title>The genome sequence of type strain Labrenzia polysiphoniae KACC 19711.</title>
        <authorList>
            <person name="Liu Y."/>
        </authorList>
    </citation>
    <scope>NUCLEOTIDE SEQUENCE [LARGE SCALE GENOMIC DNA]</scope>
    <source>
        <strain evidence="2 4">KACC 19711</strain>
    </source>
</reference>
<reference evidence="3" key="3">
    <citation type="journal article" date="2021" name="Microorganisms">
        <title>Bacterial Dimethylsulfoniopropionate Biosynthesis in the East China Sea.</title>
        <authorList>
            <person name="Liu J."/>
            <person name="Zhang Y."/>
            <person name="Liu J."/>
            <person name="Zhong H."/>
            <person name="Williams B.T."/>
            <person name="Zheng Y."/>
            <person name="Curson A.R.J."/>
            <person name="Sun C."/>
            <person name="Sun H."/>
            <person name="Song D."/>
            <person name="Wagner Mackenzie B."/>
            <person name="Bermejo Martinez A."/>
            <person name="Todd J.D."/>
            <person name="Zhang X.H."/>
        </authorList>
    </citation>
    <scope>NUCLEOTIDE SEQUENCE</scope>
    <source>
        <strain evidence="3">AESS21</strain>
    </source>
</reference>
<dbReference type="EMBL" id="QTKU01000005">
    <property type="protein sequence ID" value="MBS8262500.1"/>
    <property type="molecule type" value="Genomic_DNA"/>
</dbReference>
<dbReference type="Pfam" id="PF16976">
    <property type="entry name" value="RcpC"/>
    <property type="match status" value="1"/>
</dbReference>
<dbReference type="InterPro" id="IPR013974">
    <property type="entry name" value="SAF"/>
</dbReference>
<name>A0A927KDU9_9HYPH</name>
<dbReference type="Proteomes" id="UP000705379">
    <property type="component" value="Unassembled WGS sequence"/>
</dbReference>
<evidence type="ECO:0000313" key="3">
    <source>
        <dbReference type="EMBL" id="MBS8262500.1"/>
    </source>
</evidence>
<evidence type="ECO:0000259" key="1">
    <source>
        <dbReference type="SMART" id="SM00858"/>
    </source>
</evidence>
<proteinExistence type="predicted"/>
<comment type="caution">
    <text evidence="3">The sequence shown here is derived from an EMBL/GenBank/DDBJ whole genome shotgun (WGS) entry which is preliminary data.</text>
</comment>
<dbReference type="InterPro" id="IPR031571">
    <property type="entry name" value="RcpC_dom"/>
</dbReference>
<organism evidence="3 5">
    <name type="scientific">Roseibium polysiphoniae</name>
    <dbReference type="NCBI Taxonomy" id="2571221"/>
    <lineage>
        <taxon>Bacteria</taxon>
        <taxon>Pseudomonadati</taxon>
        <taxon>Pseudomonadota</taxon>
        <taxon>Alphaproteobacteria</taxon>
        <taxon>Hyphomicrobiales</taxon>
        <taxon>Stappiaceae</taxon>
        <taxon>Roseibium</taxon>
    </lineage>
</organism>
<reference evidence="3" key="1">
    <citation type="submission" date="2018-08" db="EMBL/GenBank/DDBJ databases">
        <authorList>
            <person name="Jin W."/>
            <person name="Wang H."/>
            <person name="Yang Y."/>
            <person name="Li M."/>
            <person name="Liu J."/>
        </authorList>
    </citation>
    <scope>NUCLEOTIDE SEQUENCE</scope>
    <source>
        <strain evidence="3">AESS21</strain>
    </source>
</reference>
<evidence type="ECO:0000313" key="4">
    <source>
        <dbReference type="Proteomes" id="UP000615687"/>
    </source>
</evidence>
<dbReference type="AlphaFoldDB" id="A0A927KDU9"/>
<dbReference type="Pfam" id="PF08666">
    <property type="entry name" value="SAF"/>
    <property type="match status" value="1"/>
</dbReference>
<evidence type="ECO:0000313" key="5">
    <source>
        <dbReference type="Proteomes" id="UP000705379"/>
    </source>
</evidence>
<gene>
    <name evidence="3" type="primary">cpaB</name>
    <name evidence="3" type="ORF">DYI23_19905</name>
    <name evidence="2" type="ORF">IG617_18645</name>
</gene>
<accession>A0A927KDU9</accession>
<protein>
    <submittedName>
        <fullName evidence="3">Flp pilus assembly protein CpaB</fullName>
    </submittedName>
</protein>
<dbReference type="RefSeq" id="WP_192110758.1">
    <property type="nucleotide sequence ID" value="NZ_JACYXJ010000007.1"/>
</dbReference>
<evidence type="ECO:0000313" key="2">
    <source>
        <dbReference type="EMBL" id="MBD8878319.1"/>
    </source>
</evidence>
<dbReference type="NCBIfam" id="TIGR03177">
    <property type="entry name" value="pilus_cpaB"/>
    <property type="match status" value="1"/>
</dbReference>
<feature type="domain" description="SAF" evidence="1">
    <location>
        <begin position="44"/>
        <end position="112"/>
    </location>
</feature>
<sequence length="255" mass="27123">MKYARLVVLGVALGAGLLAARMVMNSKSPEPQVVVTQADTGQSEEVLVASRDIVLGSKLSPKDLEWTDWPQDAVPKGAILKSSDPEARSIYTGQIAKAPIYDGEPIRAQRLIDTEKGFMAAMLPKGMRAIAVSVEAETTAGGFILPGDKIDLILTQTGEGNSAVSETILENVRVLAIDETTAGEQDKKSLSPKRTATLELTLDQAEIVAQSQQVGTISLALRSAQDSSDDEVDVVRKRGGVSFVKYGVSSQAPTR</sequence>